<proteinExistence type="predicted"/>
<sequence>MVNRDRSSISCSTVVCSRHFPEHLVGTKAKPRLKRGSFPTLQLQEASTASTGRKRLRSRAEPEEILDTPTRESLCSEDYSAPLRLEGEEDKTCAVKEEVDYVSAASTCGDGYLEDAVCLHPSAECPEQAETASLRVSQPASSESVSLNTSQSSATSSASPNYCQKPASNESISNGMDAGLNNSYGSSEVSFSSDLPKKIGEMQRELARREDLIRLLSGRLEEALRSREQVQKEASVQEQQLATEISSLKLELTTCMQLLAGQQAATVGTAADQQVASLQQALQCRDELVAQLSNSWSSEQQITVLQDIRADLLGRLTTVPVSTERAT</sequence>
<protein>
    <submittedName>
        <fullName evidence="1">Uncharacterized protein</fullName>
    </submittedName>
</protein>
<name>A0AC60R2D1_IXOPE</name>
<organism evidence="1 2">
    <name type="scientific">Ixodes persulcatus</name>
    <name type="common">Taiga tick</name>
    <dbReference type="NCBI Taxonomy" id="34615"/>
    <lineage>
        <taxon>Eukaryota</taxon>
        <taxon>Metazoa</taxon>
        <taxon>Ecdysozoa</taxon>
        <taxon>Arthropoda</taxon>
        <taxon>Chelicerata</taxon>
        <taxon>Arachnida</taxon>
        <taxon>Acari</taxon>
        <taxon>Parasitiformes</taxon>
        <taxon>Ixodida</taxon>
        <taxon>Ixodoidea</taxon>
        <taxon>Ixodidae</taxon>
        <taxon>Ixodinae</taxon>
        <taxon>Ixodes</taxon>
    </lineage>
</organism>
<dbReference type="Proteomes" id="UP000805193">
    <property type="component" value="Unassembled WGS sequence"/>
</dbReference>
<dbReference type="EMBL" id="JABSTQ010000144">
    <property type="protein sequence ID" value="KAG0445627.1"/>
    <property type="molecule type" value="Genomic_DNA"/>
</dbReference>
<comment type="caution">
    <text evidence="1">The sequence shown here is derived from an EMBL/GenBank/DDBJ whole genome shotgun (WGS) entry which is preliminary data.</text>
</comment>
<reference evidence="1 2" key="1">
    <citation type="journal article" date="2020" name="Cell">
        <title>Large-Scale Comparative Analyses of Tick Genomes Elucidate Their Genetic Diversity and Vector Capacities.</title>
        <authorList>
            <consortium name="Tick Genome and Microbiome Consortium (TIGMIC)"/>
            <person name="Jia N."/>
            <person name="Wang J."/>
            <person name="Shi W."/>
            <person name="Du L."/>
            <person name="Sun Y."/>
            <person name="Zhan W."/>
            <person name="Jiang J.F."/>
            <person name="Wang Q."/>
            <person name="Zhang B."/>
            <person name="Ji P."/>
            <person name="Bell-Sakyi L."/>
            <person name="Cui X.M."/>
            <person name="Yuan T.T."/>
            <person name="Jiang B.G."/>
            <person name="Yang W.F."/>
            <person name="Lam T.T."/>
            <person name="Chang Q.C."/>
            <person name="Ding S.J."/>
            <person name="Wang X.J."/>
            <person name="Zhu J.G."/>
            <person name="Ruan X.D."/>
            <person name="Zhao L."/>
            <person name="Wei J.T."/>
            <person name="Ye R.Z."/>
            <person name="Que T.C."/>
            <person name="Du C.H."/>
            <person name="Zhou Y.H."/>
            <person name="Cheng J.X."/>
            <person name="Dai P.F."/>
            <person name="Guo W.B."/>
            <person name="Han X.H."/>
            <person name="Huang E.J."/>
            <person name="Li L.F."/>
            <person name="Wei W."/>
            <person name="Gao Y.C."/>
            <person name="Liu J.Z."/>
            <person name="Shao H.Z."/>
            <person name="Wang X."/>
            <person name="Wang C.C."/>
            <person name="Yang T.C."/>
            <person name="Huo Q.B."/>
            <person name="Li W."/>
            <person name="Chen H.Y."/>
            <person name="Chen S.E."/>
            <person name="Zhou L.G."/>
            <person name="Ni X.B."/>
            <person name="Tian J.H."/>
            <person name="Sheng Y."/>
            <person name="Liu T."/>
            <person name="Pan Y.S."/>
            <person name="Xia L.Y."/>
            <person name="Li J."/>
            <person name="Zhao F."/>
            <person name="Cao W.C."/>
        </authorList>
    </citation>
    <scope>NUCLEOTIDE SEQUENCE [LARGE SCALE GENOMIC DNA]</scope>
    <source>
        <strain evidence="1">Iper-2018</strain>
    </source>
</reference>
<accession>A0AC60R2D1</accession>
<evidence type="ECO:0000313" key="2">
    <source>
        <dbReference type="Proteomes" id="UP000805193"/>
    </source>
</evidence>
<keyword evidence="2" id="KW-1185">Reference proteome</keyword>
<gene>
    <name evidence="1" type="ORF">HPB47_013361</name>
</gene>
<evidence type="ECO:0000313" key="1">
    <source>
        <dbReference type="EMBL" id="KAG0445627.1"/>
    </source>
</evidence>